<proteinExistence type="predicted"/>
<accession>A0A2T0B0L5</accession>
<dbReference type="RefSeq" id="WP_106064644.1">
    <property type="nucleotide sequence ID" value="NZ_PVXO01000069.1"/>
</dbReference>
<dbReference type="InterPro" id="IPR037522">
    <property type="entry name" value="HD_GYP_dom"/>
</dbReference>
<dbReference type="Gene3D" id="1.10.3210.10">
    <property type="entry name" value="Hypothetical protein af1432"/>
    <property type="match status" value="1"/>
</dbReference>
<comment type="caution">
    <text evidence="2">The sequence shown here is derived from an EMBL/GenBank/DDBJ whole genome shotgun (WGS) entry which is preliminary data.</text>
</comment>
<dbReference type="SMART" id="SM00471">
    <property type="entry name" value="HDc"/>
    <property type="match status" value="1"/>
</dbReference>
<protein>
    <submittedName>
        <fullName evidence="2">Cyclic di-GMP phosphodiesterase response regulator RpfG</fullName>
        <ecNumber evidence="2">3.1.4.52</ecNumber>
    </submittedName>
</protein>
<feature type="domain" description="HD-GYP" evidence="1">
    <location>
        <begin position="2"/>
        <end position="198"/>
    </location>
</feature>
<dbReference type="SUPFAM" id="SSF109604">
    <property type="entry name" value="HD-domain/PDEase-like"/>
    <property type="match status" value="1"/>
</dbReference>
<dbReference type="PROSITE" id="PS51832">
    <property type="entry name" value="HD_GYP"/>
    <property type="match status" value="1"/>
</dbReference>
<dbReference type="InterPro" id="IPR003607">
    <property type="entry name" value="HD/PDEase_dom"/>
</dbReference>
<dbReference type="PANTHER" id="PTHR43155">
    <property type="entry name" value="CYCLIC DI-GMP PHOSPHODIESTERASE PA4108-RELATED"/>
    <property type="match status" value="1"/>
</dbReference>
<dbReference type="Pfam" id="PF13487">
    <property type="entry name" value="HD_5"/>
    <property type="match status" value="1"/>
</dbReference>
<sequence length="234" mass="26630">MDELNSPSTIIKNIVLEGSGEDCIFKHSVNVAALSLLLGKWIGYDKTKLNLLAYSATLHDFGKSKIDKSILYKQTRLTEKEFKEIRKHPIIAYNLVKNMTTLNASVGYGILMHHERMDGSGYPLGLKGDEINEFAKIIAIADTFDAVNSNRIYRKRKDPFGALEIIQRDSLGKLDYNYSKIFIEHIVNYYIGEKVLLDNNDVCKIIQIDVNNLSCPLLLNNDNFIDLKKRKDLT</sequence>
<dbReference type="PANTHER" id="PTHR43155:SF2">
    <property type="entry name" value="CYCLIC DI-GMP PHOSPHODIESTERASE PA4108"/>
    <property type="match status" value="1"/>
</dbReference>
<evidence type="ECO:0000259" key="1">
    <source>
        <dbReference type="PROSITE" id="PS51832"/>
    </source>
</evidence>
<name>A0A2T0B0L5_9CLOT</name>
<dbReference type="OrthoDB" id="9804747at2"/>
<keyword evidence="2" id="KW-0378">Hydrolase</keyword>
<keyword evidence="3" id="KW-1185">Reference proteome</keyword>
<evidence type="ECO:0000313" key="3">
    <source>
        <dbReference type="Proteomes" id="UP000239706"/>
    </source>
</evidence>
<dbReference type="Proteomes" id="UP000239706">
    <property type="component" value="Unassembled WGS sequence"/>
</dbReference>
<reference evidence="2 3" key="1">
    <citation type="submission" date="2018-03" db="EMBL/GenBank/DDBJ databases">
        <title>Genome sequence of Clostridium liquoris DSM 100320.</title>
        <authorList>
            <person name="Poehlein A."/>
            <person name="Daniel R."/>
        </authorList>
    </citation>
    <scope>NUCLEOTIDE SEQUENCE [LARGE SCALE GENOMIC DNA]</scope>
    <source>
        <strain evidence="2 3">DSM 100320</strain>
    </source>
</reference>
<dbReference type="AlphaFoldDB" id="A0A2T0B0L5"/>
<dbReference type="GO" id="GO:0071111">
    <property type="term" value="F:cyclic-guanylate-specific phosphodiesterase activity"/>
    <property type="evidence" value="ECO:0007669"/>
    <property type="project" value="UniProtKB-EC"/>
</dbReference>
<organism evidence="2 3">
    <name type="scientific">Clostridium liquoris</name>
    <dbReference type="NCBI Taxonomy" id="1289519"/>
    <lineage>
        <taxon>Bacteria</taxon>
        <taxon>Bacillati</taxon>
        <taxon>Bacillota</taxon>
        <taxon>Clostridia</taxon>
        <taxon>Eubacteriales</taxon>
        <taxon>Clostridiaceae</taxon>
        <taxon>Clostridium</taxon>
    </lineage>
</organism>
<dbReference type="CDD" id="cd00077">
    <property type="entry name" value="HDc"/>
    <property type="match status" value="1"/>
</dbReference>
<evidence type="ECO:0000313" key="2">
    <source>
        <dbReference type="EMBL" id="PRR77095.1"/>
    </source>
</evidence>
<dbReference type="EMBL" id="PVXO01000069">
    <property type="protein sequence ID" value="PRR77095.1"/>
    <property type="molecule type" value="Genomic_DNA"/>
</dbReference>
<dbReference type="EC" id="3.1.4.52" evidence="2"/>
<gene>
    <name evidence="2" type="primary">rpfG_3</name>
    <name evidence="2" type="ORF">CLLI_26130</name>
</gene>